<protein>
    <submittedName>
        <fullName evidence="1">Uncharacterized protein</fullName>
    </submittedName>
</protein>
<dbReference type="Proteomes" id="UP001529510">
    <property type="component" value="Unassembled WGS sequence"/>
</dbReference>
<keyword evidence="2" id="KW-1185">Reference proteome</keyword>
<evidence type="ECO:0000313" key="2">
    <source>
        <dbReference type="Proteomes" id="UP001529510"/>
    </source>
</evidence>
<comment type="caution">
    <text evidence="1">The sequence shown here is derived from an EMBL/GenBank/DDBJ whole genome shotgun (WGS) entry which is preliminary data.</text>
</comment>
<feature type="non-terminal residue" evidence="1">
    <location>
        <position position="63"/>
    </location>
</feature>
<proteinExistence type="predicted"/>
<gene>
    <name evidence="1" type="ORF">M9458_001282</name>
</gene>
<dbReference type="EMBL" id="JAMKFB020000001">
    <property type="protein sequence ID" value="KAL0203264.1"/>
    <property type="molecule type" value="Genomic_DNA"/>
</dbReference>
<reference evidence="1 2" key="1">
    <citation type="submission" date="2024-05" db="EMBL/GenBank/DDBJ databases">
        <title>Genome sequencing and assembly of Indian major carp, Cirrhinus mrigala (Hamilton, 1822).</title>
        <authorList>
            <person name="Mohindra V."/>
            <person name="Chowdhury L.M."/>
            <person name="Lal K."/>
            <person name="Jena J.K."/>
        </authorList>
    </citation>
    <scope>NUCLEOTIDE SEQUENCE [LARGE SCALE GENOMIC DNA]</scope>
    <source>
        <strain evidence="1">CM1030</strain>
        <tissue evidence="1">Blood</tissue>
    </source>
</reference>
<organism evidence="1 2">
    <name type="scientific">Cirrhinus mrigala</name>
    <name type="common">Mrigala</name>
    <dbReference type="NCBI Taxonomy" id="683832"/>
    <lineage>
        <taxon>Eukaryota</taxon>
        <taxon>Metazoa</taxon>
        <taxon>Chordata</taxon>
        <taxon>Craniata</taxon>
        <taxon>Vertebrata</taxon>
        <taxon>Euteleostomi</taxon>
        <taxon>Actinopterygii</taxon>
        <taxon>Neopterygii</taxon>
        <taxon>Teleostei</taxon>
        <taxon>Ostariophysi</taxon>
        <taxon>Cypriniformes</taxon>
        <taxon>Cyprinidae</taxon>
        <taxon>Labeoninae</taxon>
        <taxon>Labeonini</taxon>
        <taxon>Cirrhinus</taxon>
    </lineage>
</organism>
<evidence type="ECO:0000313" key="1">
    <source>
        <dbReference type="EMBL" id="KAL0203264.1"/>
    </source>
</evidence>
<sequence>MPIASAATIASTQTTAVVTSKLVFNSSSPVPSEALVLSAVNTLRNSRDSQLSKSVKVVNVTYE</sequence>
<name>A0ABD0RXI8_CIRMR</name>
<dbReference type="AlphaFoldDB" id="A0ABD0RXI8"/>
<accession>A0ABD0RXI8</accession>